<evidence type="ECO:0000256" key="10">
    <source>
        <dbReference type="RuleBase" id="RU003557"/>
    </source>
</evidence>
<evidence type="ECO:0000259" key="11">
    <source>
        <dbReference type="Pfam" id="PF00108"/>
    </source>
</evidence>
<evidence type="ECO:0000256" key="6">
    <source>
        <dbReference type="ARBA" id="ARBA00030755"/>
    </source>
</evidence>
<organism evidence="13 14">
    <name type="scientific">Clostridium cavendishii DSM 21758</name>
    <dbReference type="NCBI Taxonomy" id="1121302"/>
    <lineage>
        <taxon>Bacteria</taxon>
        <taxon>Bacillati</taxon>
        <taxon>Bacillota</taxon>
        <taxon>Clostridia</taxon>
        <taxon>Eubacteriales</taxon>
        <taxon>Clostridiaceae</taxon>
        <taxon>Clostridium</taxon>
    </lineage>
</organism>
<dbReference type="GO" id="GO:0005737">
    <property type="term" value="C:cytoplasm"/>
    <property type="evidence" value="ECO:0007669"/>
    <property type="project" value="UniProtKB-SubCell"/>
</dbReference>
<dbReference type="EMBL" id="FQZB01000022">
    <property type="protein sequence ID" value="SHK64042.1"/>
    <property type="molecule type" value="Genomic_DNA"/>
</dbReference>
<dbReference type="InterPro" id="IPR020613">
    <property type="entry name" value="Thiolase_CS"/>
</dbReference>
<dbReference type="AlphaFoldDB" id="A0A1M6U440"/>
<comment type="catalytic activity">
    <reaction evidence="8">
        <text>2 acetyl-CoA = acetoacetyl-CoA + CoA</text>
        <dbReference type="Rhea" id="RHEA:21036"/>
        <dbReference type="ChEBI" id="CHEBI:57286"/>
        <dbReference type="ChEBI" id="CHEBI:57287"/>
        <dbReference type="ChEBI" id="CHEBI:57288"/>
        <dbReference type="EC" id="2.3.1.9"/>
    </reaction>
</comment>
<dbReference type="FunFam" id="3.40.47.10:FF:000010">
    <property type="entry name" value="Acetyl-CoA acetyltransferase (Thiolase)"/>
    <property type="match status" value="1"/>
</dbReference>
<dbReference type="InterPro" id="IPR020617">
    <property type="entry name" value="Thiolase_C"/>
</dbReference>
<dbReference type="SUPFAM" id="SSF53901">
    <property type="entry name" value="Thiolase-like"/>
    <property type="match status" value="2"/>
</dbReference>
<dbReference type="CDD" id="cd00751">
    <property type="entry name" value="thiolase"/>
    <property type="match status" value="1"/>
</dbReference>
<evidence type="ECO:0000256" key="7">
    <source>
        <dbReference type="ARBA" id="ARBA00044137"/>
    </source>
</evidence>
<evidence type="ECO:0000256" key="3">
    <source>
        <dbReference type="ARBA" id="ARBA00012705"/>
    </source>
</evidence>
<sequence>MREVVIASAVRTAIGTFGGALKDVAATDLGALVIKEAVNKAGVKPELVDEVLMGNVIQAGLGQNVARQAAVKAGLPLEVSAMTLNKVCGSGLRAVSLAASIIKAGDADVIVAGGMENMSQGPYLLKTARFGQRMGDGKMVDSMINDALWDAFNNIHMGITAENIAEQWGITREAQDAFSAASQQKAERAIKEGKFKDEIVPVVIPQRKGEPKVFDTDEFPRFGTTTESLAKLRPAFKKDGTVTAGNASGINDGAAALVIMSAEKAKELGITPLAKIVSYGSKGLDPTIMGYGPFHATKKALEGTGLTIKDLDLIEANEAFASQSLAVAKDLEFDMEKVNVNGGAIALGHPVGASGARILVSLLHEMEKRDAKKGLATLCIGGGMGTALIVER</sequence>
<feature type="active site" description="Acyl-thioester intermediate" evidence="9">
    <location>
        <position position="88"/>
    </location>
</feature>
<dbReference type="InterPro" id="IPR020615">
    <property type="entry name" value="Thiolase_acyl_enz_int_AS"/>
</dbReference>
<dbReference type="GO" id="GO:0003985">
    <property type="term" value="F:acetyl-CoA C-acetyltransferase activity"/>
    <property type="evidence" value="ECO:0007669"/>
    <property type="project" value="UniProtKB-EC"/>
</dbReference>
<feature type="active site" description="Proton acceptor" evidence="9">
    <location>
        <position position="379"/>
    </location>
</feature>
<dbReference type="PANTHER" id="PTHR18919">
    <property type="entry name" value="ACETYL-COA C-ACYLTRANSFERASE"/>
    <property type="match status" value="1"/>
</dbReference>
<evidence type="ECO:0000259" key="12">
    <source>
        <dbReference type="Pfam" id="PF02803"/>
    </source>
</evidence>
<dbReference type="NCBIfam" id="TIGR01930">
    <property type="entry name" value="AcCoA-C-Actrans"/>
    <property type="match status" value="1"/>
</dbReference>
<feature type="active site" description="Proton acceptor" evidence="9">
    <location>
        <position position="349"/>
    </location>
</feature>
<dbReference type="OrthoDB" id="9764892at2"/>
<dbReference type="EC" id="2.3.1.9" evidence="3"/>
<dbReference type="STRING" id="1121302.SAMN02745163_04170"/>
<dbReference type="Pfam" id="PF02803">
    <property type="entry name" value="Thiolase_C"/>
    <property type="match status" value="1"/>
</dbReference>
<dbReference type="RefSeq" id="WP_072992900.1">
    <property type="nucleotide sequence ID" value="NZ_FQZB01000022.1"/>
</dbReference>
<evidence type="ECO:0000313" key="14">
    <source>
        <dbReference type="Proteomes" id="UP000184310"/>
    </source>
</evidence>
<proteinExistence type="inferred from homology"/>
<dbReference type="InterPro" id="IPR002155">
    <property type="entry name" value="Thiolase"/>
</dbReference>
<dbReference type="PROSITE" id="PS00098">
    <property type="entry name" value="THIOLASE_1"/>
    <property type="match status" value="1"/>
</dbReference>
<dbReference type="Pfam" id="PF00108">
    <property type="entry name" value="Thiolase_N"/>
    <property type="match status" value="1"/>
</dbReference>
<evidence type="ECO:0000256" key="9">
    <source>
        <dbReference type="PIRSR" id="PIRSR000429-1"/>
    </source>
</evidence>
<keyword evidence="4 10" id="KW-0808">Transferase</keyword>
<dbReference type="PROSITE" id="PS00099">
    <property type="entry name" value="THIOLASE_3"/>
    <property type="match status" value="1"/>
</dbReference>
<keyword evidence="14" id="KW-1185">Reference proteome</keyword>
<protein>
    <recommendedName>
        <fullName evidence="7">Acetyl-CoA acetyltransferase</fullName>
        <ecNumber evidence="3">2.3.1.9</ecNumber>
    </recommendedName>
    <alternativeName>
        <fullName evidence="6">Acetoacetyl-CoA thiolase</fullName>
    </alternativeName>
</protein>
<evidence type="ECO:0000256" key="4">
    <source>
        <dbReference type="ARBA" id="ARBA00022679"/>
    </source>
</evidence>
<comment type="similarity">
    <text evidence="2 10">Belongs to the thiolase-like superfamily. Thiolase family.</text>
</comment>
<name>A0A1M6U440_9CLOT</name>
<dbReference type="InterPro" id="IPR020616">
    <property type="entry name" value="Thiolase_N"/>
</dbReference>
<dbReference type="Proteomes" id="UP000184310">
    <property type="component" value="Unassembled WGS sequence"/>
</dbReference>
<evidence type="ECO:0000256" key="8">
    <source>
        <dbReference type="ARBA" id="ARBA00051550"/>
    </source>
</evidence>
<comment type="subcellular location">
    <subcellularLocation>
        <location evidence="1">Cytoplasm</location>
    </subcellularLocation>
</comment>
<dbReference type="Gene3D" id="3.40.47.10">
    <property type="match status" value="2"/>
</dbReference>
<feature type="domain" description="Thiolase C-terminal" evidence="12">
    <location>
        <begin position="271"/>
        <end position="392"/>
    </location>
</feature>
<accession>A0A1M6U440</accession>
<dbReference type="PANTHER" id="PTHR18919:SF107">
    <property type="entry name" value="ACETYL-COA ACETYLTRANSFERASE, CYTOSOLIC"/>
    <property type="match status" value="1"/>
</dbReference>
<dbReference type="InterPro" id="IPR020610">
    <property type="entry name" value="Thiolase_AS"/>
</dbReference>
<dbReference type="PROSITE" id="PS00737">
    <property type="entry name" value="THIOLASE_2"/>
    <property type="match status" value="1"/>
</dbReference>
<evidence type="ECO:0000313" key="13">
    <source>
        <dbReference type="EMBL" id="SHK64042.1"/>
    </source>
</evidence>
<dbReference type="PIRSF" id="PIRSF000429">
    <property type="entry name" value="Ac-CoA_Ac_transf"/>
    <property type="match status" value="1"/>
</dbReference>
<keyword evidence="5 10" id="KW-0012">Acyltransferase</keyword>
<dbReference type="InterPro" id="IPR016039">
    <property type="entry name" value="Thiolase-like"/>
</dbReference>
<gene>
    <name evidence="13" type="ORF">SAMN02745163_04170</name>
</gene>
<reference evidence="13 14" key="1">
    <citation type="submission" date="2016-11" db="EMBL/GenBank/DDBJ databases">
        <authorList>
            <person name="Jaros S."/>
            <person name="Januszkiewicz K."/>
            <person name="Wedrychowicz H."/>
        </authorList>
    </citation>
    <scope>NUCLEOTIDE SEQUENCE [LARGE SCALE GENOMIC DNA]</scope>
    <source>
        <strain evidence="13 14">DSM 21758</strain>
    </source>
</reference>
<feature type="domain" description="Thiolase N-terminal" evidence="11">
    <location>
        <begin position="4"/>
        <end position="262"/>
    </location>
</feature>
<evidence type="ECO:0000256" key="1">
    <source>
        <dbReference type="ARBA" id="ARBA00004496"/>
    </source>
</evidence>
<evidence type="ECO:0000256" key="5">
    <source>
        <dbReference type="ARBA" id="ARBA00023315"/>
    </source>
</evidence>
<evidence type="ECO:0000256" key="2">
    <source>
        <dbReference type="ARBA" id="ARBA00010982"/>
    </source>
</evidence>